<organism evidence="2 3">
    <name type="scientific">Nesidiocoris tenuis</name>
    <dbReference type="NCBI Taxonomy" id="355587"/>
    <lineage>
        <taxon>Eukaryota</taxon>
        <taxon>Metazoa</taxon>
        <taxon>Ecdysozoa</taxon>
        <taxon>Arthropoda</taxon>
        <taxon>Hexapoda</taxon>
        <taxon>Insecta</taxon>
        <taxon>Pterygota</taxon>
        <taxon>Neoptera</taxon>
        <taxon>Paraneoptera</taxon>
        <taxon>Hemiptera</taxon>
        <taxon>Heteroptera</taxon>
        <taxon>Panheteroptera</taxon>
        <taxon>Cimicomorpha</taxon>
        <taxon>Miridae</taxon>
        <taxon>Dicyphina</taxon>
        <taxon>Nesidiocoris</taxon>
    </lineage>
</organism>
<protein>
    <submittedName>
        <fullName evidence="2">Uncharacterized protein</fullName>
    </submittedName>
</protein>
<reference evidence="2 3" key="1">
    <citation type="submission" date="2020-02" db="EMBL/GenBank/DDBJ databases">
        <authorList>
            <person name="Ferguson B K."/>
        </authorList>
    </citation>
    <scope>NUCLEOTIDE SEQUENCE [LARGE SCALE GENOMIC DNA]</scope>
</reference>
<accession>A0A6H5GZX0</accession>
<sequence length="118" mass="12612">MVGRGRSPREDDCGRERQEQGGQPMTLWGRAVEGETIPVTVEWSSDLGGMISVSPVGGSTSAYSNAPPPSSVPLGVIILERGNSPFKILENWNFKLGSTKNQGSFLLRPDHISTQGAS</sequence>
<feature type="compositionally biased region" description="Basic and acidic residues" evidence="1">
    <location>
        <begin position="7"/>
        <end position="19"/>
    </location>
</feature>
<evidence type="ECO:0000313" key="2">
    <source>
        <dbReference type="EMBL" id="CAB0008972.1"/>
    </source>
</evidence>
<keyword evidence="3" id="KW-1185">Reference proteome</keyword>
<evidence type="ECO:0000256" key="1">
    <source>
        <dbReference type="SAM" id="MobiDB-lite"/>
    </source>
</evidence>
<dbReference type="Proteomes" id="UP000479000">
    <property type="component" value="Unassembled WGS sequence"/>
</dbReference>
<gene>
    <name evidence="2" type="ORF">NTEN_LOCUS14170</name>
</gene>
<name>A0A6H5GZX0_9HEMI</name>
<dbReference type="AlphaFoldDB" id="A0A6H5GZX0"/>
<proteinExistence type="predicted"/>
<evidence type="ECO:0000313" key="3">
    <source>
        <dbReference type="Proteomes" id="UP000479000"/>
    </source>
</evidence>
<dbReference type="EMBL" id="CADCXU010021229">
    <property type="protein sequence ID" value="CAB0008972.1"/>
    <property type="molecule type" value="Genomic_DNA"/>
</dbReference>
<feature type="region of interest" description="Disordered" evidence="1">
    <location>
        <begin position="1"/>
        <end position="31"/>
    </location>
</feature>
<feature type="non-terminal residue" evidence="2">
    <location>
        <position position="118"/>
    </location>
</feature>